<gene>
    <name evidence="1" type="primary">WBGene00118807</name>
</gene>
<evidence type="ECO:0000313" key="1">
    <source>
        <dbReference type="EnsemblMetazoa" id="PPA29253.1"/>
    </source>
</evidence>
<name>A0A2A6CGP1_PRIPA</name>
<dbReference type="EnsemblMetazoa" id="PPA29253.1">
    <property type="protein sequence ID" value="PPA29253.1"/>
    <property type="gene ID" value="WBGene00118807"/>
</dbReference>
<accession>A0A2A6CGP1</accession>
<organism evidence="1 2">
    <name type="scientific">Pristionchus pacificus</name>
    <name type="common">Parasitic nematode worm</name>
    <dbReference type="NCBI Taxonomy" id="54126"/>
    <lineage>
        <taxon>Eukaryota</taxon>
        <taxon>Metazoa</taxon>
        <taxon>Ecdysozoa</taxon>
        <taxon>Nematoda</taxon>
        <taxon>Chromadorea</taxon>
        <taxon>Rhabditida</taxon>
        <taxon>Rhabditina</taxon>
        <taxon>Diplogasteromorpha</taxon>
        <taxon>Diplogasteroidea</taxon>
        <taxon>Neodiplogasteridae</taxon>
        <taxon>Pristionchus</taxon>
    </lineage>
</organism>
<protein>
    <submittedName>
        <fullName evidence="1">Uncharacterized protein</fullName>
    </submittedName>
</protein>
<dbReference type="AlphaFoldDB" id="A0A2A6CGP1"/>
<sequence>MIPVNAQKLRFAFFTEPSIHLGMTRDELADFIANNNLNGPSTQIQRKIPAEDSIYPTPPSSATGAVGAKRGTPAFRGDRSSGCSYRFGFDRASAFAAREETVAADRDAVMILFSISISIFQTSSINFTSPAVVVARVVVASTGRRDSRGGTAAAAAAVLEVAARAAPVGLQAASRVIVPCDDADDDLIDDSDSAVYESPVPLTIAETGAAAAACRCRIEMTMTTSVMHCIGYLTSPGLEGWYEVRYLRIIQEVFMKWKMMHTFQNQQQHRRKREIARTATMIIAMRTPPRQRGGDEYA</sequence>
<accession>A0A8R1YPC7</accession>
<keyword evidence="2" id="KW-1185">Reference proteome</keyword>
<reference evidence="1" key="2">
    <citation type="submission" date="2022-06" db="UniProtKB">
        <authorList>
            <consortium name="EnsemblMetazoa"/>
        </authorList>
    </citation>
    <scope>IDENTIFICATION</scope>
    <source>
        <strain evidence="1">PS312</strain>
    </source>
</reference>
<reference evidence="2" key="1">
    <citation type="journal article" date="2008" name="Nat. Genet.">
        <title>The Pristionchus pacificus genome provides a unique perspective on nematode lifestyle and parasitism.</title>
        <authorList>
            <person name="Dieterich C."/>
            <person name="Clifton S.W."/>
            <person name="Schuster L.N."/>
            <person name="Chinwalla A."/>
            <person name="Delehaunty K."/>
            <person name="Dinkelacker I."/>
            <person name="Fulton L."/>
            <person name="Fulton R."/>
            <person name="Godfrey J."/>
            <person name="Minx P."/>
            <person name="Mitreva M."/>
            <person name="Roeseler W."/>
            <person name="Tian H."/>
            <person name="Witte H."/>
            <person name="Yang S.P."/>
            <person name="Wilson R.K."/>
            <person name="Sommer R.J."/>
        </authorList>
    </citation>
    <scope>NUCLEOTIDE SEQUENCE [LARGE SCALE GENOMIC DNA]</scope>
    <source>
        <strain evidence="2">PS312</strain>
    </source>
</reference>
<dbReference type="Proteomes" id="UP000005239">
    <property type="component" value="Unassembled WGS sequence"/>
</dbReference>
<proteinExistence type="predicted"/>
<evidence type="ECO:0000313" key="2">
    <source>
        <dbReference type="Proteomes" id="UP000005239"/>
    </source>
</evidence>